<evidence type="ECO:0000313" key="3">
    <source>
        <dbReference type="Proteomes" id="UP000266841"/>
    </source>
</evidence>
<dbReference type="AlphaFoldDB" id="K0TEQ5"/>
<feature type="region of interest" description="Disordered" evidence="1">
    <location>
        <begin position="308"/>
        <end position="332"/>
    </location>
</feature>
<dbReference type="EMBL" id="AGNL01002675">
    <property type="protein sequence ID" value="EJK75885.1"/>
    <property type="molecule type" value="Genomic_DNA"/>
</dbReference>
<organism evidence="2 3">
    <name type="scientific">Thalassiosira oceanica</name>
    <name type="common">Marine diatom</name>
    <dbReference type="NCBI Taxonomy" id="159749"/>
    <lineage>
        <taxon>Eukaryota</taxon>
        <taxon>Sar</taxon>
        <taxon>Stramenopiles</taxon>
        <taxon>Ochrophyta</taxon>
        <taxon>Bacillariophyta</taxon>
        <taxon>Coscinodiscophyceae</taxon>
        <taxon>Thalassiosirophycidae</taxon>
        <taxon>Thalassiosirales</taxon>
        <taxon>Thalassiosiraceae</taxon>
        <taxon>Thalassiosira</taxon>
    </lineage>
</organism>
<gene>
    <name evidence="2" type="ORF">THAOC_02379</name>
</gene>
<keyword evidence="3" id="KW-1185">Reference proteome</keyword>
<evidence type="ECO:0000256" key="1">
    <source>
        <dbReference type="SAM" id="MobiDB-lite"/>
    </source>
</evidence>
<dbReference type="Proteomes" id="UP000266841">
    <property type="component" value="Unassembled WGS sequence"/>
</dbReference>
<evidence type="ECO:0000313" key="2">
    <source>
        <dbReference type="EMBL" id="EJK75885.1"/>
    </source>
</evidence>
<protein>
    <submittedName>
        <fullName evidence="2">Uncharacterized protein</fullName>
    </submittedName>
</protein>
<accession>K0TEQ5</accession>
<sequence length="332" mass="36218">MIVERDNPWATRPLYFGAVHSSEAPWNVQLPCPRLRPMVDWRRSMRAMPTNLGPYDWNERDSLPRSSNLAEMFGPNEHMALPVDCTPPGFEEASVGMSSWRWFGHGVFGARGEGLERCADPVARQEELAGLSSDQEPLYSATIQAHSGGGRQNAPGGSSCSRGGQIGLHIPSALGKETSGRPESARRAHVMRFRYRGDGRRTIKCTPCRAVSSNQDFPPQGDEPQGCPISLPPTRRRARLPPTRSPKGDFFRVAGLFGGYYLRFGPGPSTPRPPALSPRIRMEAVPCRIPPFTLNTLSMPQHSGVSVWSGGLRGGEDDAKSTSRIPSCSGGV</sequence>
<name>K0TEQ5_THAOC</name>
<feature type="region of interest" description="Disordered" evidence="1">
    <location>
        <begin position="213"/>
        <end position="246"/>
    </location>
</feature>
<comment type="caution">
    <text evidence="2">The sequence shown here is derived from an EMBL/GenBank/DDBJ whole genome shotgun (WGS) entry which is preliminary data.</text>
</comment>
<reference evidence="2 3" key="1">
    <citation type="journal article" date="2012" name="Genome Biol.">
        <title>Genome and low-iron response of an oceanic diatom adapted to chronic iron limitation.</title>
        <authorList>
            <person name="Lommer M."/>
            <person name="Specht M."/>
            <person name="Roy A.S."/>
            <person name="Kraemer L."/>
            <person name="Andreson R."/>
            <person name="Gutowska M.A."/>
            <person name="Wolf J."/>
            <person name="Bergner S.V."/>
            <person name="Schilhabel M.B."/>
            <person name="Klostermeier U.C."/>
            <person name="Beiko R.G."/>
            <person name="Rosenstiel P."/>
            <person name="Hippler M."/>
            <person name="Laroche J."/>
        </authorList>
    </citation>
    <scope>NUCLEOTIDE SEQUENCE [LARGE SCALE GENOMIC DNA]</scope>
    <source>
        <strain evidence="2 3">CCMP1005</strain>
    </source>
</reference>
<proteinExistence type="predicted"/>
<feature type="region of interest" description="Disordered" evidence="1">
    <location>
        <begin position="145"/>
        <end position="186"/>
    </location>
</feature>